<evidence type="ECO:0000256" key="3">
    <source>
        <dbReference type="ARBA" id="ARBA00022692"/>
    </source>
</evidence>
<keyword evidence="2" id="KW-0813">Transport</keyword>
<feature type="compositionally biased region" description="Basic and acidic residues" evidence="10">
    <location>
        <begin position="1"/>
        <end position="21"/>
    </location>
</feature>
<dbReference type="GO" id="GO:0051480">
    <property type="term" value="P:regulation of cytosolic calcium ion concentration"/>
    <property type="evidence" value="ECO:0007669"/>
    <property type="project" value="TreeGrafter"/>
</dbReference>
<dbReference type="InterPro" id="IPR013555">
    <property type="entry name" value="TRP_dom"/>
</dbReference>
<proteinExistence type="predicted"/>
<keyword evidence="5 11" id="KW-1133">Transmembrane helix</keyword>
<dbReference type="GO" id="GO:0070679">
    <property type="term" value="F:inositol 1,4,5 trisphosphate binding"/>
    <property type="evidence" value="ECO:0007669"/>
    <property type="project" value="TreeGrafter"/>
</dbReference>
<reference evidence="13" key="1">
    <citation type="submission" date="2024-06" db="EMBL/GenBank/DDBJ databases">
        <authorList>
            <person name="Liu X."/>
            <person name="Lenzi L."/>
            <person name="Haldenby T S."/>
            <person name="Uol C."/>
        </authorList>
    </citation>
    <scope>NUCLEOTIDE SEQUENCE</scope>
</reference>
<accession>A0AAV2TAM5</accession>
<dbReference type="SMART" id="SM00248">
    <property type="entry name" value="ANK"/>
    <property type="match status" value="2"/>
</dbReference>
<keyword evidence="7" id="KW-0406">Ion transport</keyword>
<comment type="subcellular location">
    <subcellularLocation>
        <location evidence="1">Membrane</location>
        <topology evidence="1">Multi-pass membrane protein</topology>
    </subcellularLocation>
</comment>
<evidence type="ECO:0000259" key="12">
    <source>
        <dbReference type="SMART" id="SM01420"/>
    </source>
</evidence>
<evidence type="ECO:0000256" key="10">
    <source>
        <dbReference type="SAM" id="MobiDB-lite"/>
    </source>
</evidence>
<dbReference type="InterPro" id="IPR002153">
    <property type="entry name" value="TRPC_channel"/>
</dbReference>
<dbReference type="PANTHER" id="PTHR10117:SF80">
    <property type="entry name" value="TRANSIENT-RECEPTOR-POTENTIAL-LIKE PROTEIN"/>
    <property type="match status" value="1"/>
</dbReference>
<sequence length="899" mass="102020">MRRTSVKEAEGNCSVQRRESLATDQPGKGQGEEDKANQKSRQRRFTLQNLAQYRKYGRRTYSNIEYAALTKLNMDPLCALLGMEYEKAGFGTDSIDSSTTSRNRRGKKYGRYTPSVVETNGYTTALGPLLEKRTLHPLERVFLEAAENGDKSTVARCLSFRDKVNVNCVNMLGRTAIQIAVDNENIEIVELLLKQPGIKIGDALLYAIQEGVYRIVEMLINHPSITKEMLGTAWNDNEDLESPEEESHDFSADISPVILAAICNQFEILQLLLNRGARIEEPHKSSCTCAVCLKYLATDPLKHTLQRINTYRALASPAWISLTSPDPILTAFKLSAEMLHLASEENEFKDTFNSLCEQCRKYACDLLDLCRGTNEVVSVLGKSDDSDEDESDSDESEDDPLTRCDQHKDYTVSSSTCQVHEAENTADCFNSTTVGTNNDWRALAAWYDGTKKHHKHKPGHTVHLITDSIMESQHTTAKDPEMDGIPIPTEDQSHVICPNEIDGNRKLFSGLSRTSNLRPDAMCVSQDQTSKCKDDFEPDEFEGAEFSAGTEAESNLFCGSRTDSFGRELDDLTVGRKYFKRYGGNCYKCRRKENGNSEVSGEDSHKGKSKDEASPIFKLDRLKLAIEYEQKKFVAHPHCQHLLTTLWYDQLPGWRKRNGVTRVLLCFAFILTLPVLSIMYLLYPRGKVGRFLRIPLVKFINHSASFAIFIILLLIASMHTENEEYVKARGEVRGPQPNAIELLVLWFVTGFIWGEMKQVWEEGLAGYTRQWWNWLDFIMLCLYTSTVALRVMAFILRKTQQYGNDAAPRPEWPASDPTLFSEALFSIAHIFSFSRIIFLFQCELNVLSTVAVGLWRLLLFSSVFFNATRLYYPEIIYKAIYPNQIRHTASEGYSYYCLP</sequence>
<name>A0AAV2TAM5_CALDB</name>
<keyword evidence="3 11" id="KW-0812">Transmembrane</keyword>
<evidence type="ECO:0000256" key="2">
    <source>
        <dbReference type="ARBA" id="ARBA00022448"/>
    </source>
</evidence>
<dbReference type="Pfam" id="PF08344">
    <property type="entry name" value="TRP_2"/>
    <property type="match status" value="1"/>
</dbReference>
<keyword evidence="6" id="KW-0040">ANK repeat</keyword>
<evidence type="ECO:0000313" key="14">
    <source>
        <dbReference type="Proteomes" id="UP001497525"/>
    </source>
</evidence>
<feature type="region of interest" description="Disordered" evidence="10">
    <location>
        <begin position="381"/>
        <end position="405"/>
    </location>
</feature>
<organism evidence="13 14">
    <name type="scientific">Calicophoron daubneyi</name>
    <name type="common">Rumen fluke</name>
    <name type="synonym">Paramphistomum daubneyi</name>
    <dbReference type="NCBI Taxonomy" id="300641"/>
    <lineage>
        <taxon>Eukaryota</taxon>
        <taxon>Metazoa</taxon>
        <taxon>Spiralia</taxon>
        <taxon>Lophotrochozoa</taxon>
        <taxon>Platyhelminthes</taxon>
        <taxon>Trematoda</taxon>
        <taxon>Digenea</taxon>
        <taxon>Plagiorchiida</taxon>
        <taxon>Pronocephalata</taxon>
        <taxon>Paramphistomoidea</taxon>
        <taxon>Paramphistomidae</taxon>
        <taxon>Calicophoron</taxon>
    </lineage>
</organism>
<dbReference type="Pfam" id="PF00520">
    <property type="entry name" value="Ion_trans"/>
    <property type="match status" value="1"/>
</dbReference>
<evidence type="ECO:0000256" key="11">
    <source>
        <dbReference type="SAM" id="Phobius"/>
    </source>
</evidence>
<evidence type="ECO:0000256" key="1">
    <source>
        <dbReference type="ARBA" id="ARBA00004141"/>
    </source>
</evidence>
<keyword evidence="4" id="KW-0677">Repeat</keyword>
<feature type="transmembrane region" description="Helical" evidence="11">
    <location>
        <begin position="663"/>
        <end position="683"/>
    </location>
</feature>
<keyword evidence="8 11" id="KW-0472">Membrane</keyword>
<evidence type="ECO:0000313" key="13">
    <source>
        <dbReference type="EMBL" id="CAL5133455.1"/>
    </source>
</evidence>
<dbReference type="InterPro" id="IPR002110">
    <property type="entry name" value="Ankyrin_rpt"/>
</dbReference>
<protein>
    <recommendedName>
        <fullName evidence="12">Transient receptor ion channel domain-containing protein</fullName>
    </recommendedName>
</protein>
<feature type="transmembrane region" description="Helical" evidence="11">
    <location>
        <begin position="695"/>
        <end position="716"/>
    </location>
</feature>
<dbReference type="GO" id="GO:0015279">
    <property type="term" value="F:store-operated calcium channel activity"/>
    <property type="evidence" value="ECO:0007669"/>
    <property type="project" value="TreeGrafter"/>
</dbReference>
<dbReference type="Proteomes" id="UP001497525">
    <property type="component" value="Unassembled WGS sequence"/>
</dbReference>
<dbReference type="GO" id="GO:0005886">
    <property type="term" value="C:plasma membrane"/>
    <property type="evidence" value="ECO:0007669"/>
    <property type="project" value="TreeGrafter"/>
</dbReference>
<dbReference type="GO" id="GO:0034703">
    <property type="term" value="C:cation channel complex"/>
    <property type="evidence" value="ECO:0007669"/>
    <property type="project" value="TreeGrafter"/>
</dbReference>
<keyword evidence="9" id="KW-0407">Ion channel</keyword>
<comment type="caution">
    <text evidence="13">The sequence shown here is derived from an EMBL/GenBank/DDBJ whole genome shotgun (WGS) entry which is preliminary data.</text>
</comment>
<gene>
    <name evidence="13" type="ORF">CDAUBV1_LOCUS6690</name>
</gene>
<feature type="compositionally biased region" description="Acidic residues" evidence="10">
    <location>
        <begin position="385"/>
        <end position="399"/>
    </location>
</feature>
<evidence type="ECO:0000256" key="7">
    <source>
        <dbReference type="ARBA" id="ARBA00023065"/>
    </source>
</evidence>
<dbReference type="Gene3D" id="1.25.40.20">
    <property type="entry name" value="Ankyrin repeat-containing domain"/>
    <property type="match status" value="1"/>
</dbReference>
<feature type="domain" description="Transient receptor ion channel" evidence="12">
    <location>
        <begin position="287"/>
        <end position="349"/>
    </location>
</feature>
<evidence type="ECO:0000256" key="5">
    <source>
        <dbReference type="ARBA" id="ARBA00022989"/>
    </source>
</evidence>
<feature type="transmembrane region" description="Helical" evidence="11">
    <location>
        <begin position="774"/>
        <end position="796"/>
    </location>
</feature>
<dbReference type="SUPFAM" id="SSF48403">
    <property type="entry name" value="Ankyrin repeat"/>
    <property type="match status" value="1"/>
</dbReference>
<feature type="transmembrane region" description="Helical" evidence="11">
    <location>
        <begin position="846"/>
        <end position="868"/>
    </location>
</feature>
<dbReference type="GO" id="GO:0007338">
    <property type="term" value="P:single fertilization"/>
    <property type="evidence" value="ECO:0007669"/>
    <property type="project" value="TreeGrafter"/>
</dbReference>
<evidence type="ECO:0000256" key="4">
    <source>
        <dbReference type="ARBA" id="ARBA00022737"/>
    </source>
</evidence>
<evidence type="ECO:0000256" key="8">
    <source>
        <dbReference type="ARBA" id="ARBA00023136"/>
    </source>
</evidence>
<dbReference type="InterPro" id="IPR005821">
    <property type="entry name" value="Ion_trans_dom"/>
</dbReference>
<dbReference type="AlphaFoldDB" id="A0AAV2TAM5"/>
<evidence type="ECO:0000256" key="6">
    <source>
        <dbReference type="ARBA" id="ARBA00023043"/>
    </source>
</evidence>
<dbReference type="Pfam" id="PF12796">
    <property type="entry name" value="Ank_2"/>
    <property type="match status" value="1"/>
</dbReference>
<feature type="region of interest" description="Disordered" evidence="10">
    <location>
        <begin position="1"/>
        <end position="42"/>
    </location>
</feature>
<dbReference type="SMART" id="SM01420">
    <property type="entry name" value="TRP_2"/>
    <property type="match status" value="1"/>
</dbReference>
<dbReference type="InterPro" id="IPR036770">
    <property type="entry name" value="Ankyrin_rpt-contain_sf"/>
</dbReference>
<dbReference type="EMBL" id="CAXLJL010000156">
    <property type="protein sequence ID" value="CAL5133455.1"/>
    <property type="molecule type" value="Genomic_DNA"/>
</dbReference>
<evidence type="ECO:0000256" key="9">
    <source>
        <dbReference type="ARBA" id="ARBA00023303"/>
    </source>
</evidence>
<dbReference type="PANTHER" id="PTHR10117">
    <property type="entry name" value="TRANSIENT RECEPTOR POTENTIAL CHANNEL"/>
    <property type="match status" value="1"/>
</dbReference>